<protein>
    <submittedName>
        <fullName evidence="2">Uncharacterized protein</fullName>
    </submittedName>
</protein>
<proteinExistence type="predicted"/>
<name>A0A370FGG9_9BURK</name>
<feature type="region of interest" description="Disordered" evidence="1">
    <location>
        <begin position="1"/>
        <end position="40"/>
    </location>
</feature>
<dbReference type="RefSeq" id="WP_244917777.1">
    <property type="nucleotide sequence ID" value="NZ_QQAV01000006.1"/>
</dbReference>
<accession>A0A370FGG9</accession>
<comment type="caution">
    <text evidence="2">The sequence shown here is derived from an EMBL/GenBank/DDBJ whole genome shotgun (WGS) entry which is preliminary data.</text>
</comment>
<dbReference type="Proteomes" id="UP000255265">
    <property type="component" value="Unassembled WGS sequence"/>
</dbReference>
<feature type="compositionally biased region" description="Low complexity" evidence="1">
    <location>
        <begin position="14"/>
        <end position="23"/>
    </location>
</feature>
<organism evidence="2 3">
    <name type="scientific">Pseudacidovorax intermedius</name>
    <dbReference type="NCBI Taxonomy" id="433924"/>
    <lineage>
        <taxon>Bacteria</taxon>
        <taxon>Pseudomonadati</taxon>
        <taxon>Pseudomonadota</taxon>
        <taxon>Betaproteobacteria</taxon>
        <taxon>Burkholderiales</taxon>
        <taxon>Comamonadaceae</taxon>
        <taxon>Pseudacidovorax</taxon>
    </lineage>
</organism>
<dbReference type="EMBL" id="QQAV01000006">
    <property type="protein sequence ID" value="RDI23489.1"/>
    <property type="molecule type" value="Genomic_DNA"/>
</dbReference>
<dbReference type="AlphaFoldDB" id="A0A370FGG9"/>
<evidence type="ECO:0000313" key="2">
    <source>
        <dbReference type="EMBL" id="RDI23489.1"/>
    </source>
</evidence>
<keyword evidence="3" id="KW-1185">Reference proteome</keyword>
<feature type="compositionally biased region" description="Pro residues" evidence="1">
    <location>
        <begin position="24"/>
        <end position="35"/>
    </location>
</feature>
<sequence length="163" mass="16856">MSGQPAAPKGTRSAAAAAADGPLESPPTGPAPPAPGIGVQAPVGGIETGALLGIVEQAGAGIATLIEGLSREELLRSRLTRQEVLRLLARMAAALGTLAPGVRARMPELDWEGWQSLAQRLALPPGPALDDTLAFGCEAVLPATLLWLRVYRQGQPELFQMVP</sequence>
<evidence type="ECO:0000256" key="1">
    <source>
        <dbReference type="SAM" id="MobiDB-lite"/>
    </source>
</evidence>
<reference evidence="2 3" key="1">
    <citation type="submission" date="2018-07" db="EMBL/GenBank/DDBJ databases">
        <title>Genomic Encyclopedia of Type Strains, Phase IV (KMG-IV): sequencing the most valuable type-strain genomes for metagenomic binning, comparative biology and taxonomic classification.</title>
        <authorList>
            <person name="Goeker M."/>
        </authorList>
    </citation>
    <scope>NUCLEOTIDE SEQUENCE [LARGE SCALE GENOMIC DNA]</scope>
    <source>
        <strain evidence="2 3">DSM 21352</strain>
    </source>
</reference>
<gene>
    <name evidence="2" type="ORF">DFR41_106195</name>
</gene>
<evidence type="ECO:0000313" key="3">
    <source>
        <dbReference type="Proteomes" id="UP000255265"/>
    </source>
</evidence>